<evidence type="ECO:0000256" key="3">
    <source>
        <dbReference type="SAM" id="SignalP"/>
    </source>
</evidence>
<dbReference type="Gene3D" id="2.60.120.330">
    <property type="entry name" value="B-lactam Antibiotic, Isopenicillin N Synthase, Chain"/>
    <property type="match status" value="1"/>
</dbReference>
<keyword evidence="8" id="KW-1185">Reference proteome</keyword>
<proteinExistence type="inferred from homology"/>
<dbReference type="InterPro" id="IPR027443">
    <property type="entry name" value="IPNS-like_sf"/>
</dbReference>
<dbReference type="Proteomes" id="UP001152797">
    <property type="component" value="Unassembled WGS sequence"/>
</dbReference>
<reference evidence="6" key="2">
    <citation type="submission" date="2024-04" db="EMBL/GenBank/DDBJ databases">
        <authorList>
            <person name="Chen Y."/>
            <person name="Shah S."/>
            <person name="Dougan E. K."/>
            <person name="Thang M."/>
            <person name="Chan C."/>
        </authorList>
    </citation>
    <scope>NUCLEOTIDE SEQUENCE [LARGE SCALE GENOMIC DNA]</scope>
</reference>
<dbReference type="InterPro" id="IPR007803">
    <property type="entry name" value="Asp/Arg/Pro-Hydrxlase"/>
</dbReference>
<dbReference type="GO" id="GO:0005783">
    <property type="term" value="C:endoplasmic reticulum"/>
    <property type="evidence" value="ECO:0007669"/>
    <property type="project" value="TreeGrafter"/>
</dbReference>
<feature type="signal peptide" evidence="3">
    <location>
        <begin position="1"/>
        <end position="21"/>
    </location>
</feature>
<dbReference type="GO" id="GO:0016787">
    <property type="term" value="F:hydrolase activity"/>
    <property type="evidence" value="ECO:0007669"/>
    <property type="project" value="UniProtKB-KW"/>
</dbReference>
<dbReference type="OrthoDB" id="411231at2759"/>
<organism evidence="5">
    <name type="scientific">Cladocopium goreaui</name>
    <dbReference type="NCBI Taxonomy" id="2562237"/>
    <lineage>
        <taxon>Eukaryota</taxon>
        <taxon>Sar</taxon>
        <taxon>Alveolata</taxon>
        <taxon>Dinophyceae</taxon>
        <taxon>Suessiales</taxon>
        <taxon>Symbiodiniaceae</taxon>
        <taxon>Cladocopium</taxon>
    </lineage>
</organism>
<dbReference type="SUPFAM" id="SSF51197">
    <property type="entry name" value="Clavaminate synthase-like"/>
    <property type="match status" value="1"/>
</dbReference>
<comment type="caution">
    <text evidence="5">The sequence shown here is derived from an EMBL/GenBank/DDBJ whole genome shotgun (WGS) entry which is preliminary data.</text>
</comment>
<keyword evidence="3" id="KW-0732">Signal</keyword>
<gene>
    <name evidence="5" type="ORF">C1SCF055_LOCUS36889</name>
</gene>
<name>A0A9P1DLE2_9DINO</name>
<protein>
    <submittedName>
        <fullName evidence="7">Hydrolase RBBP9</fullName>
    </submittedName>
</protein>
<reference evidence="5" key="1">
    <citation type="submission" date="2022-10" db="EMBL/GenBank/DDBJ databases">
        <authorList>
            <person name="Chen Y."/>
            <person name="Dougan E. K."/>
            <person name="Chan C."/>
            <person name="Rhodes N."/>
            <person name="Thang M."/>
        </authorList>
    </citation>
    <scope>NUCLEOTIDE SEQUENCE</scope>
</reference>
<evidence type="ECO:0000313" key="6">
    <source>
        <dbReference type="EMBL" id="CAL1165135.1"/>
    </source>
</evidence>
<dbReference type="PANTHER" id="PTHR12366:SF32">
    <property type="entry name" value="ASPARTATE BETA-HYDROXYLASE ISOFORM X1"/>
    <property type="match status" value="1"/>
</dbReference>
<evidence type="ECO:0000313" key="7">
    <source>
        <dbReference type="EMBL" id="CAL4799072.1"/>
    </source>
</evidence>
<dbReference type="Pfam" id="PF05118">
    <property type="entry name" value="Asp_Arg_Hydrox"/>
    <property type="match status" value="1"/>
</dbReference>
<evidence type="ECO:0000259" key="4">
    <source>
        <dbReference type="Pfam" id="PF05118"/>
    </source>
</evidence>
<evidence type="ECO:0000313" key="5">
    <source>
        <dbReference type="EMBL" id="CAI4011760.1"/>
    </source>
</evidence>
<dbReference type="PANTHER" id="PTHR12366">
    <property type="entry name" value="ASPARTYL/ASPARAGINYL BETA-HYDROXYLASE"/>
    <property type="match status" value="1"/>
</dbReference>
<dbReference type="AlphaFoldDB" id="A0A9P1DLE2"/>
<accession>A0A9P1DLE2</accession>
<evidence type="ECO:0000313" key="8">
    <source>
        <dbReference type="Proteomes" id="UP001152797"/>
    </source>
</evidence>
<sequence>MTSSSLVFLNLLVAAASQVSTEKEIRRQLDEWAAAWQDSESPAAIRSFLHDVNFGVASTYASWAADLPNVAKNYAVAAAVLESVALLPDCLIELKIRDELQTRCPQKMYKIAIQKLFSMGDTAGADDTWKRARSLFRGSTRAFPEVLPEDEAAIPWPSAVETPTVWVRGLTRQPFWDCHKAWPFVRHLEAQFGRILSEAVLAAPKLQKAYPYLFAAGSWQNLFLYRGHTWNAEICAVMPHTCELLLPEIPTKPGLPYVMPNNEEIVLFRSVGGAYVGPHTGAVNNQINIHLTLKGGTGVYLEVAGEKVELQAGKAVCFQDSYLHSLEHDDESQERLSLVVRVLHPQYEMQSLNDTRATEAEGALHHWSESTALRKELSRLREHYRKMHDHSEDPCRAPKPSESEVKKVQEMFSFLSKPWNSGIETESLDAIVVLSNWYDRISKIRKVLDLAAKHRNAPIILVGGRGRLSSIQAAELNGEAHATLAQLLVLMEIPGELGSIITNRVVAISCNECPTEELRMKCGCVGNTGFNTDRFLDWAAKHLPPLVRPRRIAVVEESYLVRRVAATVLGRLQGFGRQTVHNHTTMEISVVNARESEDSKALHEMMEVHEAMPSAMIHLMADEVVRLENYSTGDGGSPQLFPKEFVAEANKTDDFYRLLSVAKDLSAQYAQPMERVAADRRMFWRCVAPRDLQNPAAWTVPEAPGEAFSYWQRSVQPERREPRSEPEPEQPEQPEGPERPGRVCNEP</sequence>
<dbReference type="EMBL" id="CAMXCT030005223">
    <property type="protein sequence ID" value="CAL4799072.1"/>
    <property type="molecule type" value="Genomic_DNA"/>
</dbReference>
<feature type="compositionally biased region" description="Basic and acidic residues" evidence="2">
    <location>
        <begin position="716"/>
        <end position="726"/>
    </location>
</feature>
<dbReference type="InterPro" id="IPR039038">
    <property type="entry name" value="ASPH"/>
</dbReference>
<evidence type="ECO:0000256" key="1">
    <source>
        <dbReference type="ARBA" id="ARBA00007730"/>
    </source>
</evidence>
<keyword evidence="7" id="KW-0378">Hydrolase</keyword>
<evidence type="ECO:0000256" key="2">
    <source>
        <dbReference type="SAM" id="MobiDB-lite"/>
    </source>
</evidence>
<dbReference type="EMBL" id="CAMXCT010005223">
    <property type="protein sequence ID" value="CAI4011760.1"/>
    <property type="molecule type" value="Genomic_DNA"/>
</dbReference>
<comment type="similarity">
    <text evidence="1">Belongs to the aspartyl/asparaginyl beta-hydroxylase family.</text>
</comment>
<dbReference type="GO" id="GO:0062101">
    <property type="term" value="F:peptidyl-aspartic acid 3-dioxygenase activity"/>
    <property type="evidence" value="ECO:0007669"/>
    <property type="project" value="InterPro"/>
</dbReference>
<feature type="region of interest" description="Disordered" evidence="2">
    <location>
        <begin position="709"/>
        <end position="747"/>
    </location>
</feature>
<feature type="chain" id="PRO_5043271454" evidence="3">
    <location>
        <begin position="22"/>
        <end position="747"/>
    </location>
</feature>
<feature type="domain" description="Aspartyl/asparaginy/proline hydroxylase" evidence="4">
    <location>
        <begin position="215"/>
        <end position="345"/>
    </location>
</feature>
<dbReference type="EMBL" id="CAMXCT020005223">
    <property type="protein sequence ID" value="CAL1165135.1"/>
    <property type="molecule type" value="Genomic_DNA"/>
</dbReference>